<dbReference type="FunFam" id="3.40.720.10:FF:000011">
    <property type="entry name" value="Non-specific phospholipase C1"/>
    <property type="match status" value="1"/>
</dbReference>
<dbReference type="Pfam" id="PF04185">
    <property type="entry name" value="Phosphoesterase"/>
    <property type="match status" value="1"/>
</dbReference>
<evidence type="ECO:0000256" key="5">
    <source>
        <dbReference type="ARBA" id="ARBA00022801"/>
    </source>
</evidence>
<dbReference type="GO" id="GO:0009395">
    <property type="term" value="P:phospholipid catabolic process"/>
    <property type="evidence" value="ECO:0007669"/>
    <property type="project" value="TreeGrafter"/>
</dbReference>
<dbReference type="GO" id="GO:0042578">
    <property type="term" value="F:phosphoric ester hydrolase activity"/>
    <property type="evidence" value="ECO:0007669"/>
    <property type="project" value="UniProtKB-ARBA"/>
</dbReference>
<keyword evidence="5" id="KW-0378">Hydrolase</keyword>
<dbReference type="PANTHER" id="PTHR31956">
    <property type="entry name" value="NON-SPECIFIC PHOSPHOLIPASE C4-RELATED"/>
    <property type="match status" value="1"/>
</dbReference>
<feature type="chain" id="PRO_5032527776" evidence="6">
    <location>
        <begin position="37"/>
        <end position="530"/>
    </location>
</feature>
<comment type="similarity">
    <text evidence="2">Belongs to the bacterial phospholipase C family.</text>
</comment>
<dbReference type="InterPro" id="IPR007312">
    <property type="entry name" value="Phosphoesterase"/>
</dbReference>
<dbReference type="Proteomes" id="UP000623129">
    <property type="component" value="Unassembled WGS sequence"/>
</dbReference>
<evidence type="ECO:0000313" key="7">
    <source>
        <dbReference type="EMBL" id="KAF3336858.1"/>
    </source>
</evidence>
<evidence type="ECO:0000256" key="1">
    <source>
        <dbReference type="ARBA" id="ARBA00004613"/>
    </source>
</evidence>
<dbReference type="EMBL" id="SWLB01000007">
    <property type="protein sequence ID" value="KAF3336858.1"/>
    <property type="molecule type" value="Genomic_DNA"/>
</dbReference>
<name>A0A833RBY0_9POAL</name>
<comment type="subcellular location">
    <subcellularLocation>
        <location evidence="1">Secreted</location>
    </subcellularLocation>
</comment>
<dbReference type="Gene3D" id="3.40.720.10">
    <property type="entry name" value="Alkaline Phosphatase, subunit A"/>
    <property type="match status" value="2"/>
</dbReference>
<comment type="caution">
    <text evidence="7">The sequence shown here is derived from an EMBL/GenBank/DDBJ whole genome shotgun (WGS) entry which is preliminary data.</text>
</comment>
<gene>
    <name evidence="7" type="ORF">FCM35_KLT19444</name>
</gene>
<feature type="signal peptide" evidence="6">
    <location>
        <begin position="1"/>
        <end position="36"/>
    </location>
</feature>
<proteinExistence type="inferred from homology"/>
<evidence type="ECO:0000256" key="2">
    <source>
        <dbReference type="ARBA" id="ARBA00009717"/>
    </source>
</evidence>
<evidence type="ECO:0000313" key="8">
    <source>
        <dbReference type="Proteomes" id="UP000623129"/>
    </source>
</evidence>
<keyword evidence="4 6" id="KW-0732">Signal</keyword>
<organism evidence="7 8">
    <name type="scientific">Carex littledalei</name>
    <dbReference type="NCBI Taxonomy" id="544730"/>
    <lineage>
        <taxon>Eukaryota</taxon>
        <taxon>Viridiplantae</taxon>
        <taxon>Streptophyta</taxon>
        <taxon>Embryophyta</taxon>
        <taxon>Tracheophyta</taxon>
        <taxon>Spermatophyta</taxon>
        <taxon>Magnoliopsida</taxon>
        <taxon>Liliopsida</taxon>
        <taxon>Poales</taxon>
        <taxon>Cyperaceae</taxon>
        <taxon>Cyperoideae</taxon>
        <taxon>Cariceae</taxon>
        <taxon>Carex</taxon>
        <taxon>Carex subgen. Euthyceras</taxon>
    </lineage>
</organism>
<dbReference type="AlphaFoldDB" id="A0A833RBY0"/>
<dbReference type="SUPFAM" id="SSF53649">
    <property type="entry name" value="Alkaline phosphatase-like"/>
    <property type="match status" value="1"/>
</dbReference>
<keyword evidence="8" id="KW-1185">Reference proteome</keyword>
<evidence type="ECO:0000256" key="6">
    <source>
        <dbReference type="SAM" id="SignalP"/>
    </source>
</evidence>
<evidence type="ECO:0000256" key="4">
    <source>
        <dbReference type="ARBA" id="ARBA00022729"/>
    </source>
</evidence>
<accession>A0A833RBY0</accession>
<dbReference type="InterPro" id="IPR017850">
    <property type="entry name" value="Alkaline_phosphatase_core_sf"/>
</dbReference>
<dbReference type="GO" id="GO:0005576">
    <property type="term" value="C:extracellular region"/>
    <property type="evidence" value="ECO:0007669"/>
    <property type="project" value="UniProtKB-SubCell"/>
</dbReference>
<dbReference type="FunFam" id="3.40.720.10:FF:000028">
    <property type="entry name" value="Non-specific phospholipase C1"/>
    <property type="match status" value="1"/>
</dbReference>
<keyword evidence="3" id="KW-0964">Secreted</keyword>
<evidence type="ECO:0000256" key="3">
    <source>
        <dbReference type="ARBA" id="ARBA00022525"/>
    </source>
</evidence>
<dbReference type="PANTHER" id="PTHR31956:SF26">
    <property type="entry name" value="NON-SPECIFIC PHOSPHOLIPASE C2"/>
    <property type="match status" value="1"/>
</dbReference>
<sequence>MAKEGLQRPPNASPHVRLTCIFLLSLLLLLSSPARAGGPIKTIVVVVMENRSFDHMLGWMKKLNPEINGVTGSEWNPVSATDPNSAKVFFSDGAHFVDPDPGHSFQAIREQIFGSNDTSSMPQMNGFVQQAKSMSDNMTDAVMNGFAPDKVAVYRELVSEFAVFDRWFASVPTSTQPNRMFVHSATSGGATSNNAAKLAEGFPQRTIFDNLHDNGFSFGIYYQDAPAVLFYRNLRKLKYVSKFHSYPSKFKQDAQKGSLPNYVVIEQHYLDSKSNPATDDHPSHDVYQGQMFIKEVYETLRSSPQWNQTLMIITYDEHGGFFDHVPTPVTGVPSPDGIVGPDPFYFKFDRLGVRVPTIMISPWIEKGTVVHGPNGSPTATSEYEHSSIPATVKKLLDMPSSFLTRRDEWAGTFEGILQTRTEPRTDCPVQLPMPVTIRESEANEEAKLSEFQQELVQLASVLNGDHQLKSLQERIQKHMVVREGIEYIHSSVKRFFEAGALAKRMGVDDEQIVRMRPSLTTRAATLVTSP</sequence>
<dbReference type="OrthoDB" id="5135119at2759"/>
<reference evidence="7" key="1">
    <citation type="submission" date="2020-01" db="EMBL/GenBank/DDBJ databases">
        <title>Genome sequence of Kobresia littledalei, the first chromosome-level genome in the family Cyperaceae.</title>
        <authorList>
            <person name="Qu G."/>
        </authorList>
    </citation>
    <scope>NUCLEOTIDE SEQUENCE</scope>
    <source>
        <strain evidence="7">C.B.Clarke</strain>
        <tissue evidence="7">Leaf</tissue>
    </source>
</reference>
<protein>
    <submittedName>
        <fullName evidence="7">Non-specific</fullName>
    </submittedName>
</protein>